<dbReference type="Proteomes" id="UP000108473">
    <property type="component" value="Segment"/>
</dbReference>
<sequence>MSANGTDQQSDHGHSTSNNKDCADSPVWLIPREISMTNAYGIVARPVLITNVGSPINIMLTGGWKGRIVTATSSMRDKAVLWTSDLQHTSPNRGLFGQDTVKTHAWFLAMGTPWFLGRNILPKELLWFLTERCYKEASSAFADIPVVLKTVFEQFTSNCVPGIKPALLMDPRRFLEMRDPRKIICLCESAVRDNPGAHGMLVNCLCDRPGGLQCLAFIKLLESLFNDVIGSPEFIYLNFKCKFDGIFTTAVRAISGPSFSYSVSKVGDI</sequence>
<evidence type="ECO:0000256" key="1">
    <source>
        <dbReference type="SAM" id="MobiDB-lite"/>
    </source>
</evidence>
<protein>
    <submittedName>
        <fullName evidence="2">LORF9</fullName>
    </submittedName>
</protein>
<feature type="region of interest" description="Disordered" evidence="1">
    <location>
        <begin position="1"/>
        <end position="22"/>
    </location>
</feature>
<accession>G9CUG8</accession>
<organism evidence="2 3">
    <name type="scientific">Gallid herpesvirus 2 strain 814</name>
    <dbReference type="NCBI Taxonomy" id="1123959"/>
    <lineage>
        <taxon>Viruses</taxon>
        <taxon>Duplodnaviria</taxon>
        <taxon>Heunggongvirae</taxon>
        <taxon>Peploviricota</taxon>
        <taxon>Herviviricetes</taxon>
        <taxon>Herpesvirales</taxon>
        <taxon>Orthoherpesviridae</taxon>
        <taxon>Alphaherpesvirinae</taxon>
        <taxon>Mardivirus</taxon>
        <taxon>Mardivirus gallidalpha2</taxon>
        <taxon>Gallid alphaherpesvirus 2</taxon>
    </lineage>
</organism>
<dbReference type="EMBL" id="JF742597">
    <property type="protein sequence ID" value="AEV55037.1"/>
    <property type="molecule type" value="Genomic_DNA"/>
</dbReference>
<proteinExistence type="predicted"/>
<evidence type="ECO:0000313" key="3">
    <source>
        <dbReference type="Proteomes" id="UP000108473"/>
    </source>
</evidence>
<reference evidence="2 3" key="1">
    <citation type="journal article" date="2012" name="Arch. Virol.">
        <title>Comparative full-length sequence analysis of Marek's disease virus vaccine strain 814.</title>
        <authorList>
            <person name="Zhang F."/>
            <person name="Liu C.J."/>
            <person name="Zhang Y.P."/>
            <person name="Li Z.J."/>
            <person name="Liu A.L."/>
            <person name="Yan F.H."/>
            <person name="Cong F."/>
            <person name="Cheng Y."/>
        </authorList>
    </citation>
    <scope>NUCLEOTIDE SEQUENCE [LARGE SCALE GENOMIC DNA]</scope>
    <source>
        <strain evidence="2">814</strain>
    </source>
</reference>
<gene>
    <name evidence="2" type="primary">LORF9</name>
</gene>
<name>G9CUG8_9ALPH</name>
<evidence type="ECO:0000313" key="2">
    <source>
        <dbReference type="EMBL" id="AEV55037.1"/>
    </source>
</evidence>